<dbReference type="OrthoDB" id="1741717at2759"/>
<dbReference type="STRING" id="224129.A0A1W4X4U4"/>
<keyword evidence="1 2" id="KW-0539">Nucleus</keyword>
<name>A0A1W4X4U4_AGRPL</name>
<evidence type="ECO:0000256" key="1">
    <source>
        <dbReference type="ARBA" id="ARBA00023242"/>
    </source>
</evidence>
<evidence type="ECO:0000256" key="2">
    <source>
        <dbReference type="PROSITE-ProRule" id="PRU00376"/>
    </source>
</evidence>
<dbReference type="Pfam" id="PF03366">
    <property type="entry name" value="YEATS"/>
    <property type="match status" value="1"/>
</dbReference>
<dbReference type="RefSeq" id="XP_018327345.1">
    <property type="nucleotide sequence ID" value="XM_018471843.2"/>
</dbReference>
<comment type="subcellular location">
    <subcellularLocation>
        <location evidence="2">Nucleus</location>
    </subcellularLocation>
</comment>
<dbReference type="Pfam" id="PF22951">
    <property type="entry name" value="3HBD"/>
    <property type="match status" value="1"/>
</dbReference>
<sequence length="792" mass="93577">MDNYLDPDYEFACVTAERKKIRLEKDQNEALQKAQGLLSQQFEIELKERQSQLELIQDRISRAQKTLHLLRYALITSYYNRKDLEVTFSDTYNEGENLSVDYQKRIHPALKKLIGKDDSNLAYIYSSGLRSRLKTKQHLLDNSSTTQETIDNNHCASVQEQNELQYEYLPKENEIGKSVDNVRNRRKQKYRILIGNISKWMPSDGSTHKWMVYVRGPKESPNISSIVQKVIFHLHPSYKPNDVVELKSAPFHLSRRGWGEFPLRVKIYFHSSLNKPVDVIHNLKLDRTYSGQQTLGNETVVDIFLYENHNQNEHEGLNNINTSKEDFQHEDQYVHYCQSDEAYLVYDEVKNKEFLTNEVTENEYIIKTEEFDKSIENRDEAYCEHNYCYKDDLIKECSTEETLDQREYDTSSFIIDHDYCLPHSQKETFIKDNSMFKIEKVWSCNAGIEETAMLQSGNVKFLNSAERSDSKNYEVQTSHQYFSQEGWDVLCSTNIEVDNKLISMHKSDSFKFEILLPVHHFKTIIEILPFLFKKLPLVTELAFNPKYKTVHPYAASSLHEYLSWISERRLSAEWFRAKLVKEFIMLTKLSNCEEWNTKSIIMFGRAYGFTPLDNYGIFKKTKYNDYYRLMIEHPQIIKPFQLRSIDCELNIDEEKEEKELVLLIEEKTWDDAIRVANIELNKVMNWLCHNHFSLNTRKPVYITFGSYSNSLPSTSSITIHEFFCNVDDQCNCEQIERVNCTKYLGIMVDSNLRWNEHVSNITKKTRYIIYLFYKLRSILSSKQLMTLYYSIF</sequence>
<proteinExistence type="predicted"/>
<keyword evidence="5" id="KW-1185">Reference proteome</keyword>
<reference evidence="6" key="1">
    <citation type="submission" date="2025-08" db="UniProtKB">
        <authorList>
            <consortium name="RefSeq"/>
        </authorList>
    </citation>
    <scope>IDENTIFICATION</scope>
    <source>
        <tissue evidence="6">Entire body</tissue>
    </source>
</reference>
<keyword evidence="3" id="KW-0175">Coiled coil</keyword>
<dbReference type="InterPro" id="IPR038704">
    <property type="entry name" value="YEAST_sf"/>
</dbReference>
<feature type="coiled-coil region" evidence="3">
    <location>
        <begin position="39"/>
        <end position="66"/>
    </location>
</feature>
<organism evidence="5 6">
    <name type="scientific">Agrilus planipennis</name>
    <name type="common">Emerald ash borer</name>
    <name type="synonym">Agrilus marcopoli</name>
    <dbReference type="NCBI Taxonomy" id="224129"/>
    <lineage>
        <taxon>Eukaryota</taxon>
        <taxon>Metazoa</taxon>
        <taxon>Ecdysozoa</taxon>
        <taxon>Arthropoda</taxon>
        <taxon>Hexapoda</taxon>
        <taxon>Insecta</taxon>
        <taxon>Pterygota</taxon>
        <taxon>Neoptera</taxon>
        <taxon>Endopterygota</taxon>
        <taxon>Coleoptera</taxon>
        <taxon>Polyphaga</taxon>
        <taxon>Elateriformia</taxon>
        <taxon>Buprestoidea</taxon>
        <taxon>Buprestidae</taxon>
        <taxon>Agrilinae</taxon>
        <taxon>Agrilus</taxon>
    </lineage>
</organism>
<evidence type="ECO:0000256" key="3">
    <source>
        <dbReference type="SAM" id="Coils"/>
    </source>
</evidence>
<evidence type="ECO:0000313" key="5">
    <source>
        <dbReference type="Proteomes" id="UP000192223"/>
    </source>
</evidence>
<dbReference type="KEGG" id="apln:108738439"/>
<accession>A0A1W4X4U4</accession>
<dbReference type="PANTHER" id="PTHR23195">
    <property type="entry name" value="YEATS DOMAIN"/>
    <property type="match status" value="1"/>
</dbReference>
<dbReference type="Gene3D" id="2.60.40.1970">
    <property type="entry name" value="YEATS domain"/>
    <property type="match status" value="1"/>
</dbReference>
<dbReference type="PROSITE" id="PS51037">
    <property type="entry name" value="YEATS"/>
    <property type="match status" value="1"/>
</dbReference>
<dbReference type="InterPro" id="IPR005033">
    <property type="entry name" value="YEATS"/>
</dbReference>
<dbReference type="GO" id="GO:0005634">
    <property type="term" value="C:nucleus"/>
    <property type="evidence" value="ECO:0007669"/>
    <property type="project" value="UniProtKB-SubCell"/>
</dbReference>
<dbReference type="InParanoid" id="A0A1W4X4U4"/>
<protein>
    <submittedName>
        <fullName evidence="6">YEATS domain-containing protein 2 isoform X1</fullName>
    </submittedName>
</protein>
<dbReference type="GO" id="GO:0006355">
    <property type="term" value="P:regulation of DNA-templated transcription"/>
    <property type="evidence" value="ECO:0007669"/>
    <property type="project" value="InterPro"/>
</dbReference>
<dbReference type="InterPro" id="IPR055127">
    <property type="entry name" value="YEATS2_3HBD"/>
</dbReference>
<gene>
    <name evidence="6" type="primary">LOC108738439</name>
</gene>
<feature type="domain" description="YEATS" evidence="4">
    <location>
        <begin position="182"/>
        <end position="324"/>
    </location>
</feature>
<dbReference type="InterPro" id="IPR055129">
    <property type="entry name" value="YEATS_dom"/>
</dbReference>
<dbReference type="AlphaFoldDB" id="A0A1W4X4U4"/>
<dbReference type="Proteomes" id="UP000192223">
    <property type="component" value="Unplaced"/>
</dbReference>
<dbReference type="GeneID" id="108738439"/>
<evidence type="ECO:0000259" key="4">
    <source>
        <dbReference type="PROSITE" id="PS51037"/>
    </source>
</evidence>
<dbReference type="CDD" id="cd16907">
    <property type="entry name" value="YEATS_YEATS2_like"/>
    <property type="match status" value="1"/>
</dbReference>
<evidence type="ECO:0000313" key="6">
    <source>
        <dbReference type="RefSeq" id="XP_018327345.1"/>
    </source>
</evidence>